<protein>
    <recommendedName>
        <fullName evidence="1">Heterokaryon incompatibility domain-containing protein</fullName>
    </recommendedName>
</protein>
<dbReference type="OrthoDB" id="2426273at2759"/>
<feature type="domain" description="Heterokaryon incompatibility" evidence="1">
    <location>
        <begin position="333"/>
        <end position="419"/>
    </location>
</feature>
<dbReference type="KEGG" id="psco:LY89DRAFT_680318"/>
<organism evidence="2 3">
    <name type="scientific">Mollisia scopiformis</name>
    <name type="common">Conifer needle endophyte fungus</name>
    <name type="synonym">Phialocephala scopiformis</name>
    <dbReference type="NCBI Taxonomy" id="149040"/>
    <lineage>
        <taxon>Eukaryota</taxon>
        <taxon>Fungi</taxon>
        <taxon>Dikarya</taxon>
        <taxon>Ascomycota</taxon>
        <taxon>Pezizomycotina</taxon>
        <taxon>Leotiomycetes</taxon>
        <taxon>Helotiales</taxon>
        <taxon>Mollisiaceae</taxon>
        <taxon>Mollisia</taxon>
    </lineage>
</organism>
<gene>
    <name evidence="2" type="ORF">LY89DRAFT_680318</name>
</gene>
<keyword evidence="3" id="KW-1185">Reference proteome</keyword>
<name>A0A194XV57_MOLSC</name>
<dbReference type="RefSeq" id="XP_018077947.1">
    <property type="nucleotide sequence ID" value="XM_018214052.1"/>
</dbReference>
<dbReference type="EMBL" id="KQ947405">
    <property type="protein sequence ID" value="KUJ23592.1"/>
    <property type="molecule type" value="Genomic_DNA"/>
</dbReference>
<dbReference type="InParanoid" id="A0A194XV57"/>
<proteinExistence type="predicted"/>
<evidence type="ECO:0000313" key="3">
    <source>
        <dbReference type="Proteomes" id="UP000070700"/>
    </source>
</evidence>
<evidence type="ECO:0000259" key="1">
    <source>
        <dbReference type="Pfam" id="PF06985"/>
    </source>
</evidence>
<sequence length="882" mass="101547">MEFLLLPTHRGDPEKVIQVPTTPYVCTERYDGGSWLSYPARNGMAERFKEGRFDILVYERYEKNNPMPIKEKESFFQTWLYFGLIAELLGANSKDKTRDPTAKELIKTIYKKTVVEDGDKISVKLDTAILDEFLDLGRARMSPDPQVRREHYEHMVQCLDCVHMLISTVPNDFNWSVKSSIAALGELFTIIMQTVLRALEAPTDFSRMWGVRFLNDEAKASMREHGWCRSDIARAEAKYDKVQTLYIARMLDKSHPIRDHSQCTDASCYAHQNNMSQYDVQHQKLSCSCTELVMEEESLLSMVLEEGHYPLLKFEGQMDNLSCEPVRSGSQPYVAISHVWSDGLGNAEANALPKCRLYHLQKLVDAIADADSGTTPNKKERYLIWLDTLCCPAKPGIGKDTSIEKMRVVYEKAKYVLVLDAGLMAYDSESQDSSEIVFRIFTSSWMRRLWTLQEAALASCLFFQFADKAVNLVDVLRRTWSKAASSMQYVTFQPDLIRETKGIAAFFHSPTPLEFADSLDNLDHSLQYRGVSVPSDEPLCIATLMSLKLEDIVELETQELRMAKVWDIIMTKNGGIPSQIIFFEEEKLSQPGWRWAPKTLLNTQRGMRPLKTRVIRWNDTNIAIREHPYGLRVKYPGVQIFVKSDYGDGKPRNPWIGAPRLGEDWILYHSLDDGRWYKIADTKLMVLSSSWKTDEERREHNKRELFPLHEVANTGRSVLVLNNLPGMKEALFAEKTSDKDDLVEEEAIAVNTRLNTIVQDLGEESYIYDVVEKLALAVRADEVTDKHLDLCQRLKIDENTASERFKDLLANHEEFIASTASVKGKVQEKLAQAVAEDEEFVRLINKFWDESYQRDFWVVIRNFFHHDYVGKRTGEQQQWWID</sequence>
<dbReference type="Pfam" id="PF06985">
    <property type="entry name" value="HET"/>
    <property type="match status" value="1"/>
</dbReference>
<dbReference type="PANTHER" id="PTHR39596">
    <property type="match status" value="1"/>
</dbReference>
<dbReference type="Proteomes" id="UP000070700">
    <property type="component" value="Unassembled WGS sequence"/>
</dbReference>
<dbReference type="GeneID" id="28823778"/>
<dbReference type="AlphaFoldDB" id="A0A194XV57"/>
<dbReference type="InterPro" id="IPR010730">
    <property type="entry name" value="HET"/>
</dbReference>
<reference evidence="2 3" key="1">
    <citation type="submission" date="2015-10" db="EMBL/GenBank/DDBJ databases">
        <title>Full genome of DAOMC 229536 Phialocephala scopiformis, a fungal endophyte of spruce producing the potent anti-insectan compound rugulosin.</title>
        <authorList>
            <consortium name="DOE Joint Genome Institute"/>
            <person name="Walker A.K."/>
            <person name="Frasz S.L."/>
            <person name="Seifert K.A."/>
            <person name="Miller J.D."/>
            <person name="Mondo S.J."/>
            <person name="Labutti K."/>
            <person name="Lipzen A."/>
            <person name="Dockter R."/>
            <person name="Kennedy M."/>
            <person name="Grigoriev I.V."/>
            <person name="Spatafora J.W."/>
        </authorList>
    </citation>
    <scope>NUCLEOTIDE SEQUENCE [LARGE SCALE GENOMIC DNA]</scope>
    <source>
        <strain evidence="2 3">CBS 120377</strain>
    </source>
</reference>
<dbReference type="PANTHER" id="PTHR39596:SF3">
    <property type="entry name" value="HETEROKARYON INCOMPATIBILITY DOMAIN-CONTAINING PROTEIN"/>
    <property type="match status" value="1"/>
</dbReference>
<evidence type="ECO:0000313" key="2">
    <source>
        <dbReference type="EMBL" id="KUJ23592.1"/>
    </source>
</evidence>
<accession>A0A194XV57</accession>